<name>A0A3B0BTR4_9ACTN</name>
<sequence length="289" mass="31434">MPPVVSSQGLPLDLSDRTLFAPGPMRDGAHLLGRPDAARERLAAEGCLYLRGMLARAEVLRLREAYFAACDPVLLAPGTAPREGVFSGRVPPGLPPHGVPGHPAYAFVRSETFRRFLASPALTAVAGALLGGPAVMLPRRILRHFHRGARTASRAHTDRAYLDRGTDRVLTLWIPLGDCPPATGGLVYLEGSHALSPASYASLRAGADRPHDRRPISHDLARTARALGRRWLWADYAAGDVTAHLPHIVHASLDTRTAAMRLSVDVRFVRRGDRADPRWLRDWAGDDGF</sequence>
<gene>
    <name evidence="1" type="ORF">D7231_04760</name>
</gene>
<reference evidence="1 2" key="1">
    <citation type="journal article" date="2015" name="Antonie Van Leeuwenhoek">
        <title>Streptomyces klenkii sp. nov., isolated from deep marine sediment.</title>
        <authorList>
            <person name="Veyisoglu A."/>
            <person name="Sahin N."/>
        </authorList>
    </citation>
    <scope>NUCLEOTIDE SEQUENCE [LARGE SCALE GENOMIC DNA]</scope>
    <source>
        <strain evidence="1 2">KCTC 29202</strain>
    </source>
</reference>
<dbReference type="PANTHER" id="PTHR40128:SF1">
    <property type="entry name" value="PHYTANOYL-COA HYDROXYLASE"/>
    <property type="match status" value="1"/>
</dbReference>
<dbReference type="RefSeq" id="WP_120753660.1">
    <property type="nucleotide sequence ID" value="NZ_RBAM01000002.1"/>
</dbReference>
<organism evidence="1 2">
    <name type="scientific">Streptomyces klenkii</name>
    <dbReference type="NCBI Taxonomy" id="1420899"/>
    <lineage>
        <taxon>Bacteria</taxon>
        <taxon>Bacillati</taxon>
        <taxon>Actinomycetota</taxon>
        <taxon>Actinomycetes</taxon>
        <taxon>Kitasatosporales</taxon>
        <taxon>Streptomycetaceae</taxon>
        <taxon>Streptomyces</taxon>
    </lineage>
</organism>
<dbReference type="Pfam" id="PF05721">
    <property type="entry name" value="PhyH"/>
    <property type="match status" value="1"/>
</dbReference>
<keyword evidence="2" id="KW-1185">Reference proteome</keyword>
<keyword evidence="1" id="KW-0560">Oxidoreductase</keyword>
<proteinExistence type="predicted"/>
<dbReference type="Gene3D" id="2.60.120.620">
    <property type="entry name" value="q2cbj1_9rhob like domain"/>
    <property type="match status" value="1"/>
</dbReference>
<protein>
    <submittedName>
        <fullName evidence="1">Phytanoyl-CoA dioxygenase</fullName>
    </submittedName>
</protein>
<dbReference type="PANTHER" id="PTHR40128">
    <property type="entry name" value="EXPRESSED PROTEIN"/>
    <property type="match status" value="1"/>
</dbReference>
<dbReference type="AlphaFoldDB" id="A0A3B0BTR4"/>
<dbReference type="SUPFAM" id="SSF51197">
    <property type="entry name" value="Clavaminate synthase-like"/>
    <property type="match status" value="1"/>
</dbReference>
<comment type="caution">
    <text evidence="1">The sequence shown here is derived from an EMBL/GenBank/DDBJ whole genome shotgun (WGS) entry which is preliminary data.</text>
</comment>
<dbReference type="InterPro" id="IPR008775">
    <property type="entry name" value="Phytyl_CoA_dOase-like"/>
</dbReference>
<accession>A0A3B0BTR4</accession>
<evidence type="ECO:0000313" key="1">
    <source>
        <dbReference type="EMBL" id="RKN76322.1"/>
    </source>
</evidence>
<dbReference type="OrthoDB" id="183023at2"/>
<keyword evidence="1" id="KW-0223">Dioxygenase</keyword>
<dbReference type="Proteomes" id="UP000270343">
    <property type="component" value="Unassembled WGS sequence"/>
</dbReference>
<evidence type="ECO:0000313" key="2">
    <source>
        <dbReference type="Proteomes" id="UP000270343"/>
    </source>
</evidence>
<dbReference type="EMBL" id="RBAM01000002">
    <property type="protein sequence ID" value="RKN76322.1"/>
    <property type="molecule type" value="Genomic_DNA"/>
</dbReference>
<dbReference type="GO" id="GO:0016706">
    <property type="term" value="F:2-oxoglutarate-dependent dioxygenase activity"/>
    <property type="evidence" value="ECO:0007669"/>
    <property type="project" value="UniProtKB-ARBA"/>
</dbReference>